<evidence type="ECO:0000313" key="3">
    <source>
        <dbReference type="Proteomes" id="UP000676310"/>
    </source>
</evidence>
<evidence type="ECO:0000256" key="1">
    <source>
        <dbReference type="SAM" id="MobiDB-lite"/>
    </source>
</evidence>
<proteinExistence type="predicted"/>
<dbReference type="RefSeq" id="XP_043169263.1">
    <property type="nucleotide sequence ID" value="XM_043313328.1"/>
</dbReference>
<keyword evidence="3" id="KW-1185">Reference proteome</keyword>
<dbReference type="AlphaFoldDB" id="A0A8J2I923"/>
<evidence type="ECO:0000313" key="2">
    <source>
        <dbReference type="EMBL" id="CAG5159968.1"/>
    </source>
</evidence>
<dbReference type="EMBL" id="CAJRGZ010000019">
    <property type="protein sequence ID" value="CAG5159968.1"/>
    <property type="molecule type" value="Genomic_DNA"/>
</dbReference>
<organism evidence="2 3">
    <name type="scientific">Alternaria atra</name>
    <dbReference type="NCBI Taxonomy" id="119953"/>
    <lineage>
        <taxon>Eukaryota</taxon>
        <taxon>Fungi</taxon>
        <taxon>Dikarya</taxon>
        <taxon>Ascomycota</taxon>
        <taxon>Pezizomycotina</taxon>
        <taxon>Dothideomycetes</taxon>
        <taxon>Pleosporomycetidae</taxon>
        <taxon>Pleosporales</taxon>
        <taxon>Pleosporineae</taxon>
        <taxon>Pleosporaceae</taxon>
        <taxon>Alternaria</taxon>
        <taxon>Alternaria sect. Ulocladioides</taxon>
    </lineage>
</organism>
<accession>A0A8J2I923</accession>
<reference evidence="2" key="1">
    <citation type="submission" date="2021-05" db="EMBL/GenBank/DDBJ databases">
        <authorList>
            <person name="Stam R."/>
        </authorList>
    </citation>
    <scope>NUCLEOTIDE SEQUENCE</scope>
    <source>
        <strain evidence="2">CS162</strain>
    </source>
</reference>
<name>A0A8J2I923_9PLEO</name>
<gene>
    <name evidence="2" type="ORF">ALTATR162_LOCUS5709</name>
</gene>
<dbReference type="Proteomes" id="UP000676310">
    <property type="component" value="Unassembled WGS sequence"/>
</dbReference>
<sequence length="438" mass="50214">MQRPPSLMSMYIDSPSSKGKNKRAVNESSPTTGRLQRLPMADSNAPRILRRHQHRRRNVAAEVWGPGIPSAPTTQTSTGASAPKQPFNVYKAILRHPNLFFQFALRLPYPSTIDLYAIDKEFHYRLNLYSVSLIHDYARYHAPLAGYVFSWVLYPRLCISDPMLRPMDEREWLARDVPGFRWVGMILWRQNIVRSILTILSLEGHRVPASCEGALMKFWGLMELSTTKLRLSFLEDNEIWTDTDIITIQLFFVKLDMRFSDPILGNGVCQLGSLLLGQRSLSTLWKVLSGKLKLDYDNTSDIVVKTYLNEDLDVEAHPWLEDEGDTGVPEEQWGLLNLEGWHEDGIKMEHAVSMVITEGVRRGLNVQQYYLDFVIYGWVDEKTGENFPIPRQLRRDKKVKSASEGWPSKELRQGTIKKLDVRFGLMGRKDGDTMDLGA</sequence>
<dbReference type="GeneID" id="67017517"/>
<feature type="region of interest" description="Disordered" evidence="1">
    <location>
        <begin position="1"/>
        <end position="52"/>
    </location>
</feature>
<protein>
    <submittedName>
        <fullName evidence="2">Uncharacterized protein</fullName>
    </submittedName>
</protein>
<comment type="caution">
    <text evidence="2">The sequence shown here is derived from an EMBL/GenBank/DDBJ whole genome shotgun (WGS) entry which is preliminary data.</text>
</comment>
<dbReference type="OrthoDB" id="4966at2759"/>